<dbReference type="EC" id="3.1.1.116" evidence="14"/>
<dbReference type="Gene3D" id="3.40.50.1820">
    <property type="entry name" value="alpha/beta hydrolase"/>
    <property type="match status" value="1"/>
</dbReference>
<dbReference type="PANTHER" id="PTHR45792">
    <property type="entry name" value="DIACYLGLYCEROL LIPASE HOMOLOG-RELATED"/>
    <property type="match status" value="1"/>
</dbReference>
<dbReference type="GO" id="GO:0019369">
    <property type="term" value="P:arachidonate metabolic process"/>
    <property type="evidence" value="ECO:0007669"/>
    <property type="project" value="TreeGrafter"/>
</dbReference>
<evidence type="ECO:0000259" key="15">
    <source>
        <dbReference type="Pfam" id="PF01764"/>
    </source>
</evidence>
<dbReference type="CDD" id="cd00519">
    <property type="entry name" value="Lipase_3"/>
    <property type="match status" value="1"/>
</dbReference>
<dbReference type="GO" id="GO:0046872">
    <property type="term" value="F:metal ion binding"/>
    <property type="evidence" value="ECO:0007669"/>
    <property type="project" value="UniProtKB-KW"/>
</dbReference>
<name>U9T2X4_RHIID</name>
<dbReference type="InterPro" id="IPR002921">
    <property type="entry name" value="Fungal_lipase-type"/>
</dbReference>
<organism evidence="16">
    <name type="scientific">Rhizophagus irregularis (strain DAOM 181602 / DAOM 197198 / MUCL 43194)</name>
    <name type="common">Arbuscular mycorrhizal fungus</name>
    <name type="synonym">Glomus intraradices</name>
    <dbReference type="NCBI Taxonomy" id="747089"/>
    <lineage>
        <taxon>Eukaryota</taxon>
        <taxon>Fungi</taxon>
        <taxon>Fungi incertae sedis</taxon>
        <taxon>Mucoromycota</taxon>
        <taxon>Glomeromycotina</taxon>
        <taxon>Glomeromycetes</taxon>
        <taxon>Glomerales</taxon>
        <taxon>Glomeraceae</taxon>
        <taxon>Rhizophagus</taxon>
    </lineage>
</organism>
<evidence type="ECO:0000256" key="11">
    <source>
        <dbReference type="ARBA" id="ARBA00023098"/>
    </source>
</evidence>
<dbReference type="Pfam" id="PF01764">
    <property type="entry name" value="Lipase_3"/>
    <property type="match status" value="1"/>
</dbReference>
<keyword evidence="7" id="KW-0378">Hydrolase</keyword>
<dbReference type="PANTHER" id="PTHR45792:SF8">
    <property type="entry name" value="DIACYLGLYCEROL LIPASE-ALPHA"/>
    <property type="match status" value="1"/>
</dbReference>
<evidence type="ECO:0000256" key="3">
    <source>
        <dbReference type="ARBA" id="ARBA00022475"/>
    </source>
</evidence>
<keyword evidence="5" id="KW-0812">Transmembrane</keyword>
<dbReference type="InterPro" id="IPR029058">
    <property type="entry name" value="AB_hydrolase_fold"/>
</dbReference>
<evidence type="ECO:0000256" key="12">
    <source>
        <dbReference type="ARBA" id="ARBA00023136"/>
    </source>
</evidence>
<evidence type="ECO:0000256" key="4">
    <source>
        <dbReference type="ARBA" id="ARBA00022553"/>
    </source>
</evidence>
<evidence type="ECO:0000313" key="16">
    <source>
        <dbReference type="EMBL" id="ESA00693.1"/>
    </source>
</evidence>
<comment type="subcellular location">
    <subcellularLocation>
        <location evidence="2">Cell membrane</location>
        <topology evidence="2">Multi-pass membrane protein</topology>
    </subcellularLocation>
</comment>
<keyword evidence="6" id="KW-0479">Metal-binding</keyword>
<keyword evidence="4" id="KW-0597">Phosphoprotein</keyword>
<evidence type="ECO:0000256" key="8">
    <source>
        <dbReference type="ARBA" id="ARBA00022837"/>
    </source>
</evidence>
<dbReference type="InterPro" id="IPR052214">
    <property type="entry name" value="DAG_Lipase-Related"/>
</dbReference>
<keyword evidence="9" id="KW-0442">Lipid degradation</keyword>
<dbReference type="VEuPathDB" id="FungiDB:RhiirFUN_025808"/>
<evidence type="ECO:0000256" key="7">
    <source>
        <dbReference type="ARBA" id="ARBA00022801"/>
    </source>
</evidence>
<sequence length="346" mass="39437">MAPLNAIRINSDRKAVQEFFSLEKDDIICWEYGQKAVSVPNYMVIHDPETNSIIISIRGTMNVTDVITDALAHYEPWNGGFVHRGVLRSAQYLVNHSLDDIREAVKKFKSNAIQIIGHSLGAAVSAVVTLLLRDKCKDLIEQGIDIHAWNFATAPCCSLELACRAETESCIDNFVNENDVIPRLSYGNLMDFKELVKFAASELKNEKYKKLSSKDKLAKILTSIDDYRTALKSNSSAQKLYIPGFHRSHIKSSIAFYTKDIVCEKSRPELFTDISLRRNWLFHHFPDRYDKKFKGVTKFLLRKLNEKDDGDKGNKLLKKWKKVAESEVVNDEGGRMGKWMSRSGHM</sequence>
<reference evidence="16" key="1">
    <citation type="submission" date="2013-07" db="EMBL/GenBank/DDBJ databases">
        <title>The genome of an arbuscular mycorrhizal fungus provides insights into the evolution of the oldest plant symbiosis.</title>
        <authorList>
            <consortium name="DOE Joint Genome Institute"/>
            <person name="Tisserant E."/>
            <person name="Malbreil M."/>
            <person name="Kuo A."/>
            <person name="Kohler A."/>
            <person name="Symeonidi A."/>
            <person name="Balestrini R."/>
            <person name="Charron P."/>
            <person name="Duensing N."/>
            <person name="Frei-dit-Frey N."/>
            <person name="Gianinazzi-Pearson V."/>
            <person name="Gilbert B."/>
            <person name="Handa Y."/>
            <person name="Hijri M."/>
            <person name="Kaul R."/>
            <person name="Kawaguchi M."/>
            <person name="Krajinski F."/>
            <person name="Lammers P."/>
            <person name="Lapierre D."/>
            <person name="Masclaux F.G."/>
            <person name="Murat C."/>
            <person name="Morin E."/>
            <person name="Ndikumana S."/>
            <person name="Pagni M."/>
            <person name="Petitpierre D."/>
            <person name="Requena N."/>
            <person name="Rosikiewicz P."/>
            <person name="Riley R."/>
            <person name="Saito K."/>
            <person name="San Clemente H."/>
            <person name="Shapiro H."/>
            <person name="van Tuinen D."/>
            <person name="Becard G."/>
            <person name="Bonfante P."/>
            <person name="Paszkowski U."/>
            <person name="Shachar-Hill Y."/>
            <person name="Young J.P."/>
            <person name="Sanders I.R."/>
            <person name="Henrissat B."/>
            <person name="Rensing S.A."/>
            <person name="Grigoriev I.V."/>
            <person name="Corradi N."/>
            <person name="Roux C."/>
            <person name="Martin F."/>
        </authorList>
    </citation>
    <scope>NUCLEOTIDE SEQUENCE</scope>
    <source>
        <strain evidence="16">DAOM 197198</strain>
    </source>
</reference>
<gene>
    <name evidence="16" type="ORF">GLOINDRAFT_87311</name>
</gene>
<dbReference type="EMBL" id="KI297018">
    <property type="protein sequence ID" value="ESA00693.1"/>
    <property type="molecule type" value="Genomic_DNA"/>
</dbReference>
<dbReference type="AlphaFoldDB" id="U9T2X4"/>
<keyword evidence="8" id="KW-0106">Calcium</keyword>
<dbReference type="eggNOG" id="KOG2088">
    <property type="taxonomic scope" value="Eukaryota"/>
</dbReference>
<keyword evidence="10" id="KW-1133">Transmembrane helix</keyword>
<proteinExistence type="predicted"/>
<dbReference type="GO" id="GO:0005886">
    <property type="term" value="C:plasma membrane"/>
    <property type="evidence" value="ECO:0007669"/>
    <property type="project" value="UniProtKB-SubCell"/>
</dbReference>
<feature type="domain" description="Fungal lipase-type" evidence="15">
    <location>
        <begin position="55"/>
        <end position="186"/>
    </location>
</feature>
<dbReference type="GO" id="GO:0046340">
    <property type="term" value="P:diacylglycerol catabolic process"/>
    <property type="evidence" value="ECO:0007669"/>
    <property type="project" value="TreeGrafter"/>
</dbReference>
<comment type="catalytic activity">
    <reaction evidence="13">
        <text>a 1,2-diacyl-sn-glycerol + H2O = a 2-acylglycerol + a fatty acid + H(+)</text>
        <dbReference type="Rhea" id="RHEA:33275"/>
        <dbReference type="ChEBI" id="CHEBI:15377"/>
        <dbReference type="ChEBI" id="CHEBI:15378"/>
        <dbReference type="ChEBI" id="CHEBI:17389"/>
        <dbReference type="ChEBI" id="CHEBI:17815"/>
        <dbReference type="ChEBI" id="CHEBI:28868"/>
        <dbReference type="EC" id="3.1.1.116"/>
    </reaction>
    <physiologicalReaction direction="left-to-right" evidence="13">
        <dbReference type="Rhea" id="RHEA:33276"/>
    </physiologicalReaction>
</comment>
<dbReference type="SUPFAM" id="SSF53474">
    <property type="entry name" value="alpha/beta-Hydrolases"/>
    <property type="match status" value="1"/>
</dbReference>
<evidence type="ECO:0000256" key="14">
    <source>
        <dbReference type="ARBA" id="ARBA00026104"/>
    </source>
</evidence>
<keyword evidence="12" id="KW-0472">Membrane</keyword>
<accession>U9T2X4</accession>
<comment type="cofactor">
    <cofactor evidence="1">
        <name>Ca(2+)</name>
        <dbReference type="ChEBI" id="CHEBI:29108"/>
    </cofactor>
</comment>
<keyword evidence="3" id="KW-1003">Cell membrane</keyword>
<evidence type="ECO:0000256" key="6">
    <source>
        <dbReference type="ARBA" id="ARBA00022723"/>
    </source>
</evidence>
<evidence type="ECO:0000256" key="2">
    <source>
        <dbReference type="ARBA" id="ARBA00004651"/>
    </source>
</evidence>
<dbReference type="HOGENOM" id="CLU_802032_0_0_1"/>
<evidence type="ECO:0000256" key="10">
    <source>
        <dbReference type="ARBA" id="ARBA00022989"/>
    </source>
</evidence>
<keyword evidence="11" id="KW-0443">Lipid metabolism</keyword>
<evidence type="ECO:0000256" key="5">
    <source>
        <dbReference type="ARBA" id="ARBA00022692"/>
    </source>
</evidence>
<evidence type="ECO:0000256" key="1">
    <source>
        <dbReference type="ARBA" id="ARBA00001913"/>
    </source>
</evidence>
<protein>
    <recommendedName>
        <fullName evidence="14">sn-1-specific diacylglycerol lipase</fullName>
        <ecNumber evidence="14">3.1.1.116</ecNumber>
    </recommendedName>
</protein>
<dbReference type="GO" id="GO:0016298">
    <property type="term" value="F:lipase activity"/>
    <property type="evidence" value="ECO:0007669"/>
    <property type="project" value="TreeGrafter"/>
</dbReference>
<evidence type="ECO:0000256" key="13">
    <source>
        <dbReference type="ARBA" id="ARBA00024531"/>
    </source>
</evidence>
<evidence type="ECO:0000256" key="9">
    <source>
        <dbReference type="ARBA" id="ARBA00022963"/>
    </source>
</evidence>